<dbReference type="InterPro" id="IPR003777">
    <property type="entry name" value="XdhC_CoxI"/>
</dbReference>
<protein>
    <submittedName>
        <fullName evidence="3">Xanthine dehydrogenase accessory protein XdhC</fullName>
    </submittedName>
</protein>
<dbReference type="InterPro" id="IPR052698">
    <property type="entry name" value="MoCofactor_Util/Proc"/>
</dbReference>
<dbReference type="InterPro" id="IPR014308">
    <property type="entry name" value="Xanthine_DH_XdhC"/>
</dbReference>
<evidence type="ECO:0000313" key="3">
    <source>
        <dbReference type="EMBL" id="MBC3916563.1"/>
    </source>
</evidence>
<dbReference type="Gene3D" id="3.40.50.720">
    <property type="entry name" value="NAD(P)-binding Rossmann-like Domain"/>
    <property type="match status" value="1"/>
</dbReference>
<proteinExistence type="predicted"/>
<reference evidence="3 4" key="1">
    <citation type="submission" date="2020-08" db="EMBL/GenBank/DDBJ databases">
        <title>Novel species isolated from subtropical streams in China.</title>
        <authorList>
            <person name="Lu H."/>
        </authorList>
    </citation>
    <scope>NUCLEOTIDE SEQUENCE [LARGE SCALE GENOMIC DNA]</scope>
    <source>
        <strain evidence="3 4">CY18W</strain>
    </source>
</reference>
<dbReference type="RefSeq" id="WP_186945819.1">
    <property type="nucleotide sequence ID" value="NZ_JACOGF010000002.1"/>
</dbReference>
<gene>
    <name evidence="3" type="primary">xdhC</name>
    <name evidence="3" type="ORF">H8L32_03610</name>
</gene>
<dbReference type="EMBL" id="JACOGF010000002">
    <property type="protein sequence ID" value="MBC3916563.1"/>
    <property type="molecule type" value="Genomic_DNA"/>
</dbReference>
<evidence type="ECO:0000259" key="2">
    <source>
        <dbReference type="Pfam" id="PF13478"/>
    </source>
</evidence>
<dbReference type="NCBIfam" id="TIGR02964">
    <property type="entry name" value="xanthine_xdhC"/>
    <property type="match status" value="1"/>
</dbReference>
<sequence>MYHWLNAIASQPAPKILVTVARVLGSGPREPGARMLVTADELFDTIGGGHLEMKATEIARSMLAMPESELAAQRRLERFPLGPSLGQCCGGVVHLAFERVQADSAAYMNKLNQRWHLGQDSWRLLALDSDLPPMLCDADGKHLAGPAWPADLPLQIDLQTPCQVLTDTAGQRWLLDSCLAYRAHLMLFGAGHVGAAIVRALADLPCRITWVDEREDMFPTRLAANVTVEATDTPEALIAAAAPGTSFLVMTHSHGLDQKLSEHILRRHDASWFGLIGSQTKRVQFERRLLERGIPTAWLDDMVCPIGLPGIHGKQPAVIAASVVAQLLQVWEEHEIRQKNELGRVLARADGQAGQHLSVANTEKLVPDTCHLLAKR</sequence>
<keyword evidence="4" id="KW-1185">Reference proteome</keyword>
<evidence type="ECO:0000313" key="4">
    <source>
        <dbReference type="Proteomes" id="UP000650424"/>
    </source>
</evidence>
<dbReference type="Pfam" id="PF02625">
    <property type="entry name" value="XdhC_CoxI"/>
    <property type="match status" value="1"/>
</dbReference>
<feature type="domain" description="XdhC Rossmann" evidence="2">
    <location>
        <begin position="185"/>
        <end position="327"/>
    </location>
</feature>
<evidence type="ECO:0000259" key="1">
    <source>
        <dbReference type="Pfam" id="PF02625"/>
    </source>
</evidence>
<comment type="caution">
    <text evidence="3">The sequence shown here is derived from an EMBL/GenBank/DDBJ whole genome shotgun (WGS) entry which is preliminary data.</text>
</comment>
<name>A0ABR6ZKZ2_9BURK</name>
<accession>A0ABR6ZKZ2</accession>
<dbReference type="InterPro" id="IPR027051">
    <property type="entry name" value="XdhC_Rossmann_dom"/>
</dbReference>
<dbReference type="PANTHER" id="PTHR30388:SF6">
    <property type="entry name" value="XANTHINE DEHYDROGENASE SUBUNIT A-RELATED"/>
    <property type="match status" value="1"/>
</dbReference>
<feature type="domain" description="XdhC- CoxI" evidence="1">
    <location>
        <begin position="12"/>
        <end position="68"/>
    </location>
</feature>
<dbReference type="Pfam" id="PF13478">
    <property type="entry name" value="XdhC_C"/>
    <property type="match status" value="1"/>
</dbReference>
<dbReference type="Proteomes" id="UP000650424">
    <property type="component" value="Unassembled WGS sequence"/>
</dbReference>
<organism evidence="3 4">
    <name type="scientific">Undibacterium hunanense</name>
    <dbReference type="NCBI Taxonomy" id="2762292"/>
    <lineage>
        <taxon>Bacteria</taxon>
        <taxon>Pseudomonadati</taxon>
        <taxon>Pseudomonadota</taxon>
        <taxon>Betaproteobacteria</taxon>
        <taxon>Burkholderiales</taxon>
        <taxon>Oxalobacteraceae</taxon>
        <taxon>Undibacterium</taxon>
    </lineage>
</organism>
<dbReference type="PANTHER" id="PTHR30388">
    <property type="entry name" value="ALDEHYDE OXIDOREDUCTASE MOLYBDENUM COFACTOR ASSEMBLY PROTEIN"/>
    <property type="match status" value="1"/>
</dbReference>